<dbReference type="EMBL" id="CP046171">
    <property type="protein sequence ID" value="QIS07927.1"/>
    <property type="molecule type" value="Genomic_DNA"/>
</dbReference>
<organism evidence="7 8">
    <name type="scientific">Nocardia brasiliensis</name>
    <dbReference type="NCBI Taxonomy" id="37326"/>
    <lineage>
        <taxon>Bacteria</taxon>
        <taxon>Bacillati</taxon>
        <taxon>Actinomycetota</taxon>
        <taxon>Actinomycetes</taxon>
        <taxon>Mycobacteriales</taxon>
        <taxon>Nocardiaceae</taxon>
        <taxon>Nocardia</taxon>
    </lineage>
</organism>
<dbReference type="GO" id="GO:0043023">
    <property type="term" value="F:ribosomal large subunit binding"/>
    <property type="evidence" value="ECO:0007669"/>
    <property type="project" value="InterPro"/>
</dbReference>
<reference evidence="7 8" key="1">
    <citation type="journal article" date="2019" name="ACS Chem. Biol.">
        <title>Identification and Mobilization of a Cryptic Antibiotic Biosynthesis Gene Locus from a Human-Pathogenic Nocardia Isolate.</title>
        <authorList>
            <person name="Herisse M."/>
            <person name="Ishida K."/>
            <person name="Porter J.L."/>
            <person name="Howden B."/>
            <person name="Hertweck C."/>
            <person name="Stinear T.P."/>
            <person name="Pidot S.J."/>
        </authorList>
    </citation>
    <scope>NUCLEOTIDE SEQUENCE [LARGE SCALE GENOMIC DNA]</scope>
    <source>
        <strain evidence="7 8">AUSMDU00024985</strain>
    </source>
</reference>
<dbReference type="Proteomes" id="UP000501705">
    <property type="component" value="Chromosome"/>
</dbReference>
<dbReference type="Gene3D" id="3.10.290.10">
    <property type="entry name" value="RNA-binding S4 domain"/>
    <property type="match status" value="1"/>
</dbReference>
<dbReference type="CDD" id="cd00165">
    <property type="entry name" value="S4"/>
    <property type="match status" value="1"/>
</dbReference>
<evidence type="ECO:0000256" key="5">
    <source>
        <dbReference type="SAM" id="MobiDB-lite"/>
    </source>
</evidence>
<keyword evidence="2 4" id="KW-0694">RNA-binding</keyword>
<dbReference type="SMART" id="SM00363">
    <property type="entry name" value="S4"/>
    <property type="match status" value="1"/>
</dbReference>
<accession>A0A6G9Y4A3</accession>
<dbReference type="GO" id="GO:0003677">
    <property type="term" value="F:DNA binding"/>
    <property type="evidence" value="ECO:0007669"/>
    <property type="project" value="UniProtKB-KW"/>
</dbReference>
<evidence type="ECO:0000313" key="7">
    <source>
        <dbReference type="EMBL" id="QIS07927.1"/>
    </source>
</evidence>
<keyword evidence="3" id="KW-0238">DNA-binding</keyword>
<dbReference type="InterPro" id="IPR036986">
    <property type="entry name" value="S4_RNA-bd_sf"/>
</dbReference>
<evidence type="ECO:0000313" key="8">
    <source>
        <dbReference type="Proteomes" id="UP000501705"/>
    </source>
</evidence>
<protein>
    <submittedName>
        <fullName evidence="7">RNA-binding S4 domain-containing protein</fullName>
    </submittedName>
</protein>
<dbReference type="InterPro" id="IPR025708">
    <property type="entry name" value="HSP15"/>
</dbReference>
<evidence type="ECO:0000256" key="1">
    <source>
        <dbReference type="ARBA" id="ARBA00008396"/>
    </source>
</evidence>
<evidence type="ECO:0000259" key="6">
    <source>
        <dbReference type="SMART" id="SM00363"/>
    </source>
</evidence>
<sequence>MRTHANTNTATQARVDSWTWAVRLFKTRSAAAEACRGGHVRVNGSTAKPAQPVKPGDEVRIRVGGIERIVIVERIVTKRVGAPIAAQCLIDRSPPPPARELLAAMPSRDRGSGRPTKRERRETDRLLGRTEAPGRADGFDTGD</sequence>
<name>A0A6G9Y4A3_NOCBR</name>
<gene>
    <name evidence="7" type="ORF">F5X71_35900</name>
</gene>
<feature type="region of interest" description="Disordered" evidence="5">
    <location>
        <begin position="91"/>
        <end position="143"/>
    </location>
</feature>
<dbReference type="PIRSF" id="PIRSF016821">
    <property type="entry name" value="HSP15"/>
    <property type="match status" value="1"/>
</dbReference>
<dbReference type="GO" id="GO:0034605">
    <property type="term" value="P:cellular response to heat"/>
    <property type="evidence" value="ECO:0007669"/>
    <property type="project" value="InterPro"/>
</dbReference>
<feature type="compositionally biased region" description="Basic and acidic residues" evidence="5">
    <location>
        <begin position="119"/>
        <end position="143"/>
    </location>
</feature>
<dbReference type="Pfam" id="PF01479">
    <property type="entry name" value="S4"/>
    <property type="match status" value="1"/>
</dbReference>
<evidence type="ECO:0000256" key="3">
    <source>
        <dbReference type="ARBA" id="ARBA00023125"/>
    </source>
</evidence>
<dbReference type="InterPro" id="IPR002942">
    <property type="entry name" value="S4_RNA-bd"/>
</dbReference>
<dbReference type="AlphaFoldDB" id="A0A6G9Y4A3"/>
<evidence type="ECO:0000256" key="4">
    <source>
        <dbReference type="PROSITE-ProRule" id="PRU00182"/>
    </source>
</evidence>
<dbReference type="SUPFAM" id="SSF55174">
    <property type="entry name" value="Alpha-L RNA-binding motif"/>
    <property type="match status" value="1"/>
</dbReference>
<dbReference type="PROSITE" id="PS50889">
    <property type="entry name" value="S4"/>
    <property type="match status" value="1"/>
</dbReference>
<proteinExistence type="inferred from homology"/>
<feature type="domain" description="RNA-binding S4" evidence="6">
    <location>
        <begin position="13"/>
        <end position="75"/>
    </location>
</feature>
<evidence type="ECO:0000256" key="2">
    <source>
        <dbReference type="ARBA" id="ARBA00022884"/>
    </source>
</evidence>
<dbReference type="GO" id="GO:0003727">
    <property type="term" value="F:single-stranded RNA binding"/>
    <property type="evidence" value="ECO:0007669"/>
    <property type="project" value="InterPro"/>
</dbReference>
<comment type="similarity">
    <text evidence="1">Belongs to the HSP15 family.</text>
</comment>